<accession>A0A2H0UBB4</accession>
<dbReference type="AlphaFoldDB" id="A0A2H0UBB4"/>
<keyword evidence="1" id="KW-0812">Transmembrane</keyword>
<comment type="caution">
    <text evidence="2">The sequence shown here is derived from an EMBL/GenBank/DDBJ whole genome shotgun (WGS) entry which is preliminary data.</text>
</comment>
<protein>
    <submittedName>
        <fullName evidence="2">Uncharacterized protein</fullName>
    </submittedName>
</protein>
<name>A0A2H0UBB4_9BACT</name>
<organism evidence="2 3">
    <name type="scientific">Candidatus Kaiserbacteria bacterium CG10_big_fil_rev_8_21_14_0_10_56_12</name>
    <dbReference type="NCBI Taxonomy" id="1974611"/>
    <lineage>
        <taxon>Bacteria</taxon>
        <taxon>Candidatus Kaiseribacteriota</taxon>
    </lineage>
</organism>
<evidence type="ECO:0000313" key="2">
    <source>
        <dbReference type="EMBL" id="PIR82986.1"/>
    </source>
</evidence>
<keyword evidence="1" id="KW-0472">Membrane</keyword>
<keyword evidence="1" id="KW-1133">Transmembrane helix</keyword>
<feature type="transmembrane region" description="Helical" evidence="1">
    <location>
        <begin position="74"/>
        <end position="93"/>
    </location>
</feature>
<evidence type="ECO:0000256" key="1">
    <source>
        <dbReference type="SAM" id="Phobius"/>
    </source>
</evidence>
<evidence type="ECO:0000313" key="3">
    <source>
        <dbReference type="Proteomes" id="UP000230179"/>
    </source>
</evidence>
<proteinExistence type="predicted"/>
<feature type="transmembrane region" description="Helical" evidence="1">
    <location>
        <begin position="105"/>
        <end position="126"/>
    </location>
</feature>
<feature type="transmembrane region" description="Helical" evidence="1">
    <location>
        <begin position="34"/>
        <end position="54"/>
    </location>
</feature>
<reference evidence="3" key="1">
    <citation type="submission" date="2017-09" db="EMBL/GenBank/DDBJ databases">
        <title>Depth-based differentiation of microbial function through sediment-hosted aquifers and enrichment of novel symbionts in the deep terrestrial subsurface.</title>
        <authorList>
            <person name="Probst A.J."/>
            <person name="Ladd B."/>
            <person name="Jarett J.K."/>
            <person name="Geller-Mcgrath D.E."/>
            <person name="Sieber C.M.K."/>
            <person name="Emerson J.B."/>
            <person name="Anantharaman K."/>
            <person name="Thomas B.C."/>
            <person name="Malmstrom R."/>
            <person name="Stieglmeier M."/>
            <person name="Klingl A."/>
            <person name="Woyke T."/>
            <person name="Ryan C.M."/>
            <person name="Banfield J.F."/>
        </authorList>
    </citation>
    <scope>NUCLEOTIDE SEQUENCE [LARGE SCALE GENOMIC DNA]</scope>
</reference>
<gene>
    <name evidence="2" type="ORF">COU19_02890</name>
</gene>
<sequence length="269" mass="29438">MNNEHSSLTEKVLAGIEHTTPRSREYFVLRNSGLWLLAALSIIVGALAIASVIFRLVNVGVALRPGLPAPGPLLVAIPFVWIALMLAFGVLAYREIRSTKRGYKYEFSTVMLMLLLATVALGIVFYTSGLGFALDRFAARHLPFTGDLEELQQSRWFQPSEGYLLGTIQEDPTSGGVKVADPTHTVWQVQFADTVVARQIESLDEGERVGLLGRALDAVQHTFLACDVRSLEFGGRGVMGARPMGARMHAAGERLIQQERINECAGITE</sequence>
<dbReference type="EMBL" id="PFBL01000022">
    <property type="protein sequence ID" value="PIR82986.1"/>
    <property type="molecule type" value="Genomic_DNA"/>
</dbReference>
<dbReference type="Proteomes" id="UP000230179">
    <property type="component" value="Unassembled WGS sequence"/>
</dbReference>